<dbReference type="EMBL" id="PDWZ02000016">
    <property type="protein sequence ID" value="KAB2099592.1"/>
    <property type="molecule type" value="Genomic_DNA"/>
</dbReference>
<comment type="caution">
    <text evidence="1">The sequence shown here is derived from an EMBL/GenBank/DDBJ whole genome shotgun (WGS) entry which is preliminary data.</text>
</comment>
<sequence length="130" mass="14196">MADESRSKVIKANPIGKGLDTFRDSFELKCRGLAITGADALYHISGEGTAQHQTREIFLTSTRPKNSLLDLIHALQGLSATRSLPSNQGNRDLLGDLLALNSAVYSDTFNIKHILPLLRAVLNNEPDEVI</sequence>
<proteinExistence type="predicted"/>
<evidence type="ECO:0000313" key="1">
    <source>
        <dbReference type="EMBL" id="KAB2099592.1"/>
    </source>
</evidence>
<reference evidence="1 2" key="1">
    <citation type="journal article" date="2019" name="bioRxiv">
        <title>Genomics, evolutionary history and diagnostics of the Alternaria alternata species group including apple and Asian pear pathotypes.</title>
        <authorList>
            <person name="Armitage A.D."/>
            <person name="Cockerton H.M."/>
            <person name="Sreenivasaprasad S."/>
            <person name="Woodhall J.W."/>
            <person name="Lane C.R."/>
            <person name="Harrison R.J."/>
            <person name="Clarkson J.P."/>
        </authorList>
    </citation>
    <scope>NUCLEOTIDE SEQUENCE [LARGE SCALE GENOMIC DNA]</scope>
    <source>
        <strain evidence="1 2">FERA 650</strain>
    </source>
</reference>
<protein>
    <submittedName>
        <fullName evidence="1">Uncharacterized protein</fullName>
    </submittedName>
</protein>
<gene>
    <name evidence="1" type="ORF">AG0111_0g12093</name>
</gene>
<keyword evidence="2" id="KW-1185">Reference proteome</keyword>
<organism evidence="1 2">
    <name type="scientific">Alternaria gaisen</name>
    <dbReference type="NCBI Taxonomy" id="167740"/>
    <lineage>
        <taxon>Eukaryota</taxon>
        <taxon>Fungi</taxon>
        <taxon>Dikarya</taxon>
        <taxon>Ascomycota</taxon>
        <taxon>Pezizomycotina</taxon>
        <taxon>Dothideomycetes</taxon>
        <taxon>Pleosporomycetidae</taxon>
        <taxon>Pleosporales</taxon>
        <taxon>Pleosporineae</taxon>
        <taxon>Pleosporaceae</taxon>
        <taxon>Alternaria</taxon>
        <taxon>Alternaria sect. Alternaria</taxon>
    </lineage>
</organism>
<evidence type="ECO:0000313" key="2">
    <source>
        <dbReference type="Proteomes" id="UP000293547"/>
    </source>
</evidence>
<dbReference type="Proteomes" id="UP000293547">
    <property type="component" value="Unassembled WGS sequence"/>
</dbReference>
<name>A0ACB6F5E8_9PLEO</name>
<accession>A0ACB6F5E8</accession>